<keyword evidence="5 7" id="KW-0472">Membrane</keyword>
<evidence type="ECO:0000313" key="8">
    <source>
        <dbReference type="EMBL" id="HJG37935.1"/>
    </source>
</evidence>
<feature type="transmembrane region" description="Helical" evidence="7">
    <location>
        <begin position="160"/>
        <end position="178"/>
    </location>
</feature>
<organism evidence="8 9">
    <name type="scientific">Enorma phocaeensis</name>
    <dbReference type="NCBI Taxonomy" id="1871019"/>
    <lineage>
        <taxon>Bacteria</taxon>
        <taxon>Bacillati</taxon>
        <taxon>Actinomycetota</taxon>
        <taxon>Coriobacteriia</taxon>
        <taxon>Coriobacteriales</taxon>
        <taxon>Coriobacteriaceae</taxon>
        <taxon>Enorma</taxon>
    </lineage>
</organism>
<evidence type="ECO:0000256" key="1">
    <source>
        <dbReference type="ARBA" id="ARBA00004651"/>
    </source>
</evidence>
<accession>A0A921IXQ2</accession>
<comment type="caution">
    <text evidence="8">The sequence shown here is derived from an EMBL/GenBank/DDBJ whole genome shotgun (WGS) entry which is preliminary data.</text>
</comment>
<feature type="transmembrane region" description="Helical" evidence="7">
    <location>
        <begin position="359"/>
        <end position="382"/>
    </location>
</feature>
<feature type="region of interest" description="Disordered" evidence="6">
    <location>
        <begin position="17"/>
        <end position="48"/>
    </location>
</feature>
<evidence type="ECO:0000256" key="7">
    <source>
        <dbReference type="SAM" id="Phobius"/>
    </source>
</evidence>
<comment type="subcellular location">
    <subcellularLocation>
        <location evidence="1">Cell membrane</location>
        <topology evidence="1">Multi-pass membrane protein</topology>
    </subcellularLocation>
</comment>
<protein>
    <submittedName>
        <fullName evidence="8">Lipopolysaccharide biosynthesis protein</fullName>
    </submittedName>
</protein>
<dbReference type="AlphaFoldDB" id="A0A921IXQ2"/>
<dbReference type="PANTHER" id="PTHR30250">
    <property type="entry name" value="PST FAMILY PREDICTED COLANIC ACID TRANSPORTER"/>
    <property type="match status" value="1"/>
</dbReference>
<feature type="transmembrane region" description="Helical" evidence="7">
    <location>
        <begin position="215"/>
        <end position="237"/>
    </location>
</feature>
<dbReference type="RefSeq" id="WP_273191051.1">
    <property type="nucleotide sequence ID" value="NZ_DYUZ01000031.1"/>
</dbReference>
<keyword evidence="2" id="KW-1003">Cell membrane</keyword>
<dbReference type="PANTHER" id="PTHR30250:SF11">
    <property type="entry name" value="O-ANTIGEN TRANSPORTER-RELATED"/>
    <property type="match status" value="1"/>
</dbReference>
<feature type="transmembrane region" description="Helical" evidence="7">
    <location>
        <begin position="319"/>
        <end position="339"/>
    </location>
</feature>
<evidence type="ECO:0000313" key="9">
    <source>
        <dbReference type="Proteomes" id="UP000753256"/>
    </source>
</evidence>
<dbReference type="GO" id="GO:0005886">
    <property type="term" value="C:plasma membrane"/>
    <property type="evidence" value="ECO:0007669"/>
    <property type="project" value="UniProtKB-SubCell"/>
</dbReference>
<sequence length="501" mass="55985">MFVNPLDKIRASLEVRRGEPAASPARSAALRRTGAHPGEPRASRRRRRRQPFLARVVNDWWTRLLQAVYKGSLSEQEAEYESHSASRDYVWNTLGTTIWGMSLPILSIVATQLAGTEQAGMFSMAFSTGMLLMYVANYGVRNFQVSDIDETHAFSSYQVNRWLSTICALVMGVLYCTIRDYQPLMATICAGVYLFKLVDGVADVYEGRLQQADKLYLAGISQTVRSGGVFLIFSIILLVTRSIALASIGMGIAAAASLVLVTLPLALLETEKSRRWKLEEVIDLFKQCFPLFCALFLFNLIETMPKFVMEGALAYENQLYFNALYFPSQSIQIIIGFIYKPQLLRLASIWSNPKKRRRFDLIILAVMAVIVVITVLMGMAMASVGIPLTSFMYGVDFERFRTLSYLMVVAGGVIAAIDFLYAIITVLRRQGAVMQLYLAGFAAVTVLSLILVNLLGLTGAVVSYLGAMTLLLILLVLEYIRIRQAIRKERDPFLGSRWRAS</sequence>
<keyword evidence="3 7" id="KW-0812">Transmembrane</keyword>
<feature type="transmembrane region" description="Helical" evidence="7">
    <location>
        <begin position="243"/>
        <end position="268"/>
    </location>
</feature>
<evidence type="ECO:0000256" key="4">
    <source>
        <dbReference type="ARBA" id="ARBA00022989"/>
    </source>
</evidence>
<feature type="transmembrane region" description="Helical" evidence="7">
    <location>
        <begin position="402"/>
        <end position="424"/>
    </location>
</feature>
<feature type="transmembrane region" description="Helical" evidence="7">
    <location>
        <begin position="121"/>
        <end position="140"/>
    </location>
</feature>
<evidence type="ECO:0000256" key="2">
    <source>
        <dbReference type="ARBA" id="ARBA00022475"/>
    </source>
</evidence>
<name>A0A921IXQ2_9ACTN</name>
<gene>
    <name evidence="8" type="ORF">K8V70_08790</name>
</gene>
<proteinExistence type="predicted"/>
<dbReference type="Proteomes" id="UP000753256">
    <property type="component" value="Unassembled WGS sequence"/>
</dbReference>
<feature type="transmembrane region" description="Helical" evidence="7">
    <location>
        <begin position="436"/>
        <end position="455"/>
    </location>
</feature>
<feature type="compositionally biased region" description="Low complexity" evidence="6">
    <location>
        <begin position="20"/>
        <end position="32"/>
    </location>
</feature>
<dbReference type="EMBL" id="DYUZ01000031">
    <property type="protein sequence ID" value="HJG37935.1"/>
    <property type="molecule type" value="Genomic_DNA"/>
</dbReference>
<feature type="transmembrane region" description="Helical" evidence="7">
    <location>
        <begin position="289"/>
        <end position="307"/>
    </location>
</feature>
<dbReference type="InterPro" id="IPR050833">
    <property type="entry name" value="Poly_Biosynth_Transport"/>
</dbReference>
<evidence type="ECO:0000256" key="6">
    <source>
        <dbReference type="SAM" id="MobiDB-lite"/>
    </source>
</evidence>
<feature type="transmembrane region" description="Helical" evidence="7">
    <location>
        <begin position="89"/>
        <end position="109"/>
    </location>
</feature>
<reference evidence="8" key="2">
    <citation type="submission" date="2021-09" db="EMBL/GenBank/DDBJ databases">
        <authorList>
            <person name="Gilroy R."/>
        </authorList>
    </citation>
    <scope>NUCLEOTIDE SEQUENCE</scope>
    <source>
        <strain evidence="8">ChiHjej13B12-9602</strain>
    </source>
</reference>
<feature type="transmembrane region" description="Helical" evidence="7">
    <location>
        <begin position="461"/>
        <end position="480"/>
    </location>
</feature>
<reference evidence="8" key="1">
    <citation type="journal article" date="2021" name="PeerJ">
        <title>Extensive microbial diversity within the chicken gut microbiome revealed by metagenomics and culture.</title>
        <authorList>
            <person name="Gilroy R."/>
            <person name="Ravi A."/>
            <person name="Getino M."/>
            <person name="Pursley I."/>
            <person name="Horton D.L."/>
            <person name="Alikhan N.F."/>
            <person name="Baker D."/>
            <person name="Gharbi K."/>
            <person name="Hall N."/>
            <person name="Watson M."/>
            <person name="Adriaenssens E.M."/>
            <person name="Foster-Nyarko E."/>
            <person name="Jarju S."/>
            <person name="Secka A."/>
            <person name="Antonio M."/>
            <person name="Oren A."/>
            <person name="Chaudhuri R.R."/>
            <person name="La Ragione R."/>
            <person name="Hildebrand F."/>
            <person name="Pallen M.J."/>
        </authorList>
    </citation>
    <scope>NUCLEOTIDE SEQUENCE</scope>
    <source>
        <strain evidence="8">ChiHjej13B12-9602</strain>
    </source>
</reference>
<keyword evidence="4 7" id="KW-1133">Transmembrane helix</keyword>
<evidence type="ECO:0000256" key="3">
    <source>
        <dbReference type="ARBA" id="ARBA00022692"/>
    </source>
</evidence>
<evidence type="ECO:0000256" key="5">
    <source>
        <dbReference type="ARBA" id="ARBA00023136"/>
    </source>
</evidence>